<reference evidence="1 2" key="1">
    <citation type="journal article" date="2019" name="Int. J. Syst. Evol. Microbiol.">
        <title>The Global Catalogue of Microorganisms (GCM) 10K type strain sequencing project: providing services to taxonomists for standard genome sequencing and annotation.</title>
        <authorList>
            <consortium name="The Broad Institute Genomics Platform"/>
            <consortium name="The Broad Institute Genome Sequencing Center for Infectious Disease"/>
            <person name="Wu L."/>
            <person name="Ma J."/>
        </authorList>
    </citation>
    <scope>NUCLEOTIDE SEQUENCE [LARGE SCALE GENOMIC DNA]</scope>
    <source>
        <strain evidence="1 2">JCM 5062</strain>
    </source>
</reference>
<evidence type="ECO:0000313" key="1">
    <source>
        <dbReference type="EMBL" id="GAA2505090.1"/>
    </source>
</evidence>
<organism evidence="1 2">
    <name type="scientific">Streptomyces gobitricini</name>
    <dbReference type="NCBI Taxonomy" id="68211"/>
    <lineage>
        <taxon>Bacteria</taxon>
        <taxon>Bacillati</taxon>
        <taxon>Actinomycetota</taxon>
        <taxon>Actinomycetes</taxon>
        <taxon>Kitasatosporales</taxon>
        <taxon>Streptomycetaceae</taxon>
        <taxon>Streptomyces</taxon>
    </lineage>
</organism>
<evidence type="ECO:0000313" key="2">
    <source>
        <dbReference type="Proteomes" id="UP001499942"/>
    </source>
</evidence>
<dbReference type="RefSeq" id="WP_344363517.1">
    <property type="nucleotide sequence ID" value="NZ_BAAASR010000022.1"/>
</dbReference>
<comment type="caution">
    <text evidence="1">The sequence shown here is derived from an EMBL/GenBank/DDBJ whole genome shotgun (WGS) entry which is preliminary data.</text>
</comment>
<gene>
    <name evidence="1" type="ORF">GCM10010393_42210</name>
</gene>
<proteinExistence type="predicted"/>
<sequence>MALSKALSSALGSIVTLFTRRGRRKEAATSPKAAGERSIATGGDNTVSGAIDMGDYMMVFQMGADGVRAERTSASYVSYFSPEKLRAIVSEPQEEAARLAWAEAVERLRDSAEVAGLQPESVLNFQREAVIRSVELARIRRVLAASLTNGLSTAEREAVAADSGNAIDHALAMLFLRLGPPPGPTELDYTPAGNGGGGAQQ</sequence>
<name>A0ABN3MS75_9ACTN</name>
<accession>A0ABN3MS75</accession>
<dbReference type="EMBL" id="BAAASR010000022">
    <property type="protein sequence ID" value="GAA2505090.1"/>
    <property type="molecule type" value="Genomic_DNA"/>
</dbReference>
<protein>
    <submittedName>
        <fullName evidence="1">Uncharacterized protein</fullName>
    </submittedName>
</protein>
<dbReference type="Proteomes" id="UP001499942">
    <property type="component" value="Unassembled WGS sequence"/>
</dbReference>
<keyword evidence="2" id="KW-1185">Reference proteome</keyword>